<evidence type="ECO:0000256" key="1">
    <source>
        <dbReference type="ARBA" id="ARBA00006817"/>
    </source>
</evidence>
<dbReference type="SUPFAM" id="SSF55961">
    <property type="entry name" value="Bet v1-like"/>
    <property type="match status" value="1"/>
</dbReference>
<keyword evidence="4" id="KW-1185">Reference proteome</keyword>
<evidence type="ECO:0000313" key="4">
    <source>
        <dbReference type="Proteomes" id="UP000466931"/>
    </source>
</evidence>
<dbReference type="OrthoDB" id="9803476at2"/>
<dbReference type="Gene3D" id="3.30.530.20">
    <property type="match status" value="1"/>
</dbReference>
<dbReference type="InterPro" id="IPR013538">
    <property type="entry name" value="ASHA1/2-like_C"/>
</dbReference>
<dbReference type="InterPro" id="IPR023393">
    <property type="entry name" value="START-like_dom_sf"/>
</dbReference>
<dbReference type="CDD" id="cd08899">
    <property type="entry name" value="SRPBCC_CalC_Aha1-like_6"/>
    <property type="match status" value="1"/>
</dbReference>
<dbReference type="Proteomes" id="UP000466931">
    <property type="component" value="Chromosome"/>
</dbReference>
<sequence length="170" mass="19194">MSPRDGRLTIEGDRAVLTFDRWLPHPVTKVWTAITDPAERAQWFGHTTVDARPGGRIEIDPSSPDIPADAKHVTGRITVWDPPHVFEHEWNQRVVEPGVVRYELRPENGGTRLTFSHRGLGVRNAGGFRPGTHAYLDRLEAHLGGEPLPDWDIRYREVAESIVAESHTEE</sequence>
<feature type="domain" description="Activator of Hsp90 ATPase homologue 1/2-like C-terminal" evidence="2">
    <location>
        <begin position="25"/>
        <end position="143"/>
    </location>
</feature>
<reference evidence="3" key="2">
    <citation type="submission" date="2020-02" db="EMBL/GenBank/DDBJ databases">
        <authorList>
            <person name="Matsumoto Y."/>
            <person name="Motooka D."/>
            <person name="Nakamura S."/>
        </authorList>
    </citation>
    <scope>NUCLEOTIDE SEQUENCE</scope>
    <source>
        <strain evidence="3">JCM 13671</strain>
    </source>
</reference>
<comment type="similarity">
    <text evidence="1">Belongs to the AHA1 family.</text>
</comment>
<dbReference type="EMBL" id="AP022612">
    <property type="protein sequence ID" value="BBZ33263.1"/>
    <property type="molecule type" value="Genomic_DNA"/>
</dbReference>
<reference evidence="3" key="1">
    <citation type="journal article" date="2019" name="Emerg. Microbes Infect.">
        <title>Comprehensive subspecies identification of 175 nontuberculous mycobacteria species based on 7547 genomic profiles.</title>
        <authorList>
            <person name="Matsumoto Y."/>
            <person name="Kinjo T."/>
            <person name="Motooka D."/>
            <person name="Nabeya D."/>
            <person name="Jung N."/>
            <person name="Uechi K."/>
            <person name="Horii T."/>
            <person name="Iida T."/>
            <person name="Fujita J."/>
            <person name="Nakamura S."/>
        </authorList>
    </citation>
    <scope>NUCLEOTIDE SEQUENCE [LARGE SCALE GENOMIC DNA]</scope>
    <source>
        <strain evidence="3">JCM 13671</strain>
    </source>
</reference>
<name>A0A7I7XW51_9MYCO</name>
<protein>
    <submittedName>
        <fullName evidence="3">ATPase</fullName>
    </submittedName>
</protein>
<dbReference type="AlphaFoldDB" id="A0A7I7XW51"/>
<gene>
    <name evidence="3" type="ORF">MCNF_18680</name>
</gene>
<accession>A0A7I7XW51</accession>
<evidence type="ECO:0000259" key="2">
    <source>
        <dbReference type="Pfam" id="PF08327"/>
    </source>
</evidence>
<organism evidence="3 4">
    <name type="scientific">Mycolicibacterium confluentis</name>
    <dbReference type="NCBI Taxonomy" id="28047"/>
    <lineage>
        <taxon>Bacteria</taxon>
        <taxon>Bacillati</taxon>
        <taxon>Actinomycetota</taxon>
        <taxon>Actinomycetes</taxon>
        <taxon>Mycobacteriales</taxon>
        <taxon>Mycobacteriaceae</taxon>
        <taxon>Mycolicibacterium</taxon>
    </lineage>
</organism>
<dbReference type="Pfam" id="PF08327">
    <property type="entry name" value="AHSA1"/>
    <property type="match status" value="1"/>
</dbReference>
<dbReference type="RefSeq" id="WP_085155505.1">
    <property type="nucleotide sequence ID" value="NZ_AP022612.1"/>
</dbReference>
<proteinExistence type="inferred from homology"/>
<evidence type="ECO:0000313" key="3">
    <source>
        <dbReference type="EMBL" id="BBZ33263.1"/>
    </source>
</evidence>